<feature type="compositionally biased region" description="Basic and acidic residues" evidence="1">
    <location>
        <begin position="44"/>
        <end position="60"/>
    </location>
</feature>
<dbReference type="AlphaFoldDB" id="A0A6T7XPE9"/>
<evidence type="ECO:0000256" key="1">
    <source>
        <dbReference type="SAM" id="MobiDB-lite"/>
    </source>
</evidence>
<proteinExistence type="predicted"/>
<name>A0A6T7XPE9_9EUKA</name>
<accession>A0A6T7XPE9</accession>
<dbReference type="PROSITE" id="PS51257">
    <property type="entry name" value="PROKAR_LIPOPROTEIN"/>
    <property type="match status" value="1"/>
</dbReference>
<evidence type="ECO:0000313" key="2">
    <source>
        <dbReference type="EMBL" id="CAE2198061.1"/>
    </source>
</evidence>
<reference evidence="2" key="1">
    <citation type="submission" date="2021-01" db="EMBL/GenBank/DDBJ databases">
        <authorList>
            <person name="Corre E."/>
            <person name="Pelletier E."/>
            <person name="Niang G."/>
            <person name="Scheremetjew M."/>
            <person name="Finn R."/>
            <person name="Kale V."/>
            <person name="Holt S."/>
            <person name="Cochrane G."/>
            <person name="Meng A."/>
            <person name="Brown T."/>
            <person name="Cohen L."/>
        </authorList>
    </citation>
    <scope>NUCLEOTIDE SEQUENCE</scope>
    <source>
        <strain evidence="2">UIO037</strain>
    </source>
</reference>
<protein>
    <submittedName>
        <fullName evidence="2">Uncharacterized protein</fullName>
    </submittedName>
</protein>
<organism evidence="2">
    <name type="scientific">Prymnesium polylepis</name>
    <dbReference type="NCBI Taxonomy" id="72548"/>
    <lineage>
        <taxon>Eukaryota</taxon>
        <taxon>Haptista</taxon>
        <taxon>Haptophyta</taxon>
        <taxon>Prymnesiophyceae</taxon>
        <taxon>Prymnesiales</taxon>
        <taxon>Prymnesiaceae</taxon>
        <taxon>Prymnesium</taxon>
    </lineage>
</organism>
<gene>
    <name evidence="2" type="ORF">CPOL0286_LOCUS3415</name>
</gene>
<sequence length="145" mass="15616">MLHIRCFTLRRHARFAAAAAAGFTISTACCPRAPADGEDSAADVAEKSRMPHTPRQETGKDGPPPPSPPSHGCMRFGKADLISSIFPSRDDAFIEQGSALRLAQQIERQIEPYAMAKLLDAMAKLLAIAAITFVAHKVVVRLCCS</sequence>
<feature type="region of interest" description="Disordered" evidence="1">
    <location>
        <begin position="36"/>
        <end position="73"/>
    </location>
</feature>
<dbReference type="EMBL" id="HBKO01007147">
    <property type="protein sequence ID" value="CAE2198061.1"/>
    <property type="molecule type" value="Transcribed_RNA"/>
</dbReference>